<gene>
    <name evidence="2" type="ORF">AVEN_18943_1</name>
</gene>
<proteinExistence type="predicted"/>
<comment type="caution">
    <text evidence="2">The sequence shown here is derived from an EMBL/GenBank/DDBJ whole genome shotgun (WGS) entry which is preliminary data.</text>
</comment>
<organism evidence="2 3">
    <name type="scientific">Araneus ventricosus</name>
    <name type="common">Orbweaver spider</name>
    <name type="synonym">Epeira ventricosa</name>
    <dbReference type="NCBI Taxonomy" id="182803"/>
    <lineage>
        <taxon>Eukaryota</taxon>
        <taxon>Metazoa</taxon>
        <taxon>Ecdysozoa</taxon>
        <taxon>Arthropoda</taxon>
        <taxon>Chelicerata</taxon>
        <taxon>Arachnida</taxon>
        <taxon>Araneae</taxon>
        <taxon>Araneomorphae</taxon>
        <taxon>Entelegynae</taxon>
        <taxon>Araneoidea</taxon>
        <taxon>Araneidae</taxon>
        <taxon>Araneus</taxon>
    </lineage>
</organism>
<feature type="region of interest" description="Disordered" evidence="1">
    <location>
        <begin position="80"/>
        <end position="99"/>
    </location>
</feature>
<feature type="compositionally biased region" description="Polar residues" evidence="1">
    <location>
        <begin position="90"/>
        <end position="99"/>
    </location>
</feature>
<dbReference type="AlphaFoldDB" id="A0A4Y2IFQ8"/>
<name>A0A4Y2IFQ8_ARAVE</name>
<reference evidence="2 3" key="1">
    <citation type="journal article" date="2019" name="Sci. Rep.">
        <title>Orb-weaving spider Araneus ventricosus genome elucidates the spidroin gene catalogue.</title>
        <authorList>
            <person name="Kono N."/>
            <person name="Nakamura H."/>
            <person name="Ohtoshi R."/>
            <person name="Moran D.A.P."/>
            <person name="Shinohara A."/>
            <person name="Yoshida Y."/>
            <person name="Fujiwara M."/>
            <person name="Mori M."/>
            <person name="Tomita M."/>
            <person name="Arakawa K."/>
        </authorList>
    </citation>
    <scope>NUCLEOTIDE SEQUENCE [LARGE SCALE GENOMIC DNA]</scope>
</reference>
<protein>
    <submittedName>
        <fullName evidence="2">Uncharacterized protein</fullName>
    </submittedName>
</protein>
<dbReference type="EMBL" id="BGPR01002599">
    <property type="protein sequence ID" value="GBM76109.1"/>
    <property type="molecule type" value="Genomic_DNA"/>
</dbReference>
<accession>A0A4Y2IFQ8</accession>
<sequence length="99" mass="11458">MTFSTHFYTILRATNNSHEKCQGCTWKSSEKAIFSSVPSRSQRSRTKKQKGENGREYDSWEKETLVLSTVKNFPFTAMNAKLPRTREQRTGPTRLTLPQ</sequence>
<feature type="compositionally biased region" description="Basic and acidic residues" evidence="1">
    <location>
        <begin position="49"/>
        <end position="58"/>
    </location>
</feature>
<feature type="region of interest" description="Disordered" evidence="1">
    <location>
        <begin position="35"/>
        <end position="58"/>
    </location>
</feature>
<dbReference type="Proteomes" id="UP000499080">
    <property type="component" value="Unassembled WGS sequence"/>
</dbReference>
<evidence type="ECO:0000313" key="3">
    <source>
        <dbReference type="Proteomes" id="UP000499080"/>
    </source>
</evidence>
<keyword evidence="3" id="KW-1185">Reference proteome</keyword>
<evidence type="ECO:0000313" key="2">
    <source>
        <dbReference type="EMBL" id="GBM76109.1"/>
    </source>
</evidence>
<evidence type="ECO:0000256" key="1">
    <source>
        <dbReference type="SAM" id="MobiDB-lite"/>
    </source>
</evidence>